<dbReference type="EMBL" id="SODP01000001">
    <property type="protein sequence ID" value="TDW75225.1"/>
    <property type="molecule type" value="Genomic_DNA"/>
</dbReference>
<dbReference type="GO" id="GO:0008757">
    <property type="term" value="F:S-adenosylmethionine-dependent methyltransferase activity"/>
    <property type="evidence" value="ECO:0007669"/>
    <property type="project" value="InterPro"/>
</dbReference>
<proteinExistence type="predicted"/>
<dbReference type="GO" id="GO:0032259">
    <property type="term" value="P:methylation"/>
    <property type="evidence" value="ECO:0007669"/>
    <property type="project" value="UniProtKB-KW"/>
</dbReference>
<gene>
    <name evidence="2" type="ORF">EV653_0347</name>
</gene>
<protein>
    <submittedName>
        <fullName evidence="2">Methyltransferase family protein</fullName>
    </submittedName>
</protein>
<feature type="domain" description="Methyltransferase type 11" evidence="1">
    <location>
        <begin position="77"/>
        <end position="173"/>
    </location>
</feature>
<dbReference type="AlphaFoldDB" id="A0A4R8CHL2"/>
<dbReference type="PANTHER" id="PTHR42912:SF93">
    <property type="entry name" value="N6-ADENOSINE-METHYLTRANSFERASE TMT1A"/>
    <property type="match status" value="1"/>
</dbReference>
<name>A0A4R8CHL2_9ACTN</name>
<reference evidence="2 3" key="1">
    <citation type="submission" date="2019-03" db="EMBL/GenBank/DDBJ databases">
        <title>Genomic Encyclopedia of Type Strains, Phase III (KMG-III): the genomes of soil and plant-associated and newly described type strains.</title>
        <authorList>
            <person name="Whitman W."/>
        </authorList>
    </citation>
    <scope>NUCLEOTIDE SEQUENCE [LARGE SCALE GENOMIC DNA]</scope>
    <source>
        <strain evidence="2 3">VKM Ac-2573</strain>
    </source>
</reference>
<organism evidence="2 3">
    <name type="scientific">Kribbella pratensis</name>
    <dbReference type="NCBI Taxonomy" id="2512112"/>
    <lineage>
        <taxon>Bacteria</taxon>
        <taxon>Bacillati</taxon>
        <taxon>Actinomycetota</taxon>
        <taxon>Actinomycetes</taxon>
        <taxon>Propionibacteriales</taxon>
        <taxon>Kribbellaceae</taxon>
        <taxon>Kribbella</taxon>
    </lineage>
</organism>
<sequence>MHNPQPSSAVDTATLGLRRRQLRRQLRDRATHAQYHTAASASGYADAYEGWGSVARFNRSRRHAVDEAIRRSQGDLVDIGSGPGMFVRHLLDTRPSDFRITACDRSPAMIDAAAGRLTASDPEVCLSVSRIEDLPFDDCSFDVALALGVLEYVDIAQALPEVSRIVRPGGLVIATMLNPASPYRLFEWCIYWPARRLAGRIEGLLGIQPSRPHGARRSGIRAVRRGRLARLMRGAGLTPYDVVAFDITSTVPPFDKLVRRHHRRWRDHPERTVSRGLRGRMGTGYLIAARKAPV</sequence>
<dbReference type="InterPro" id="IPR050508">
    <property type="entry name" value="Methyltransf_Superfamily"/>
</dbReference>
<dbReference type="CDD" id="cd02440">
    <property type="entry name" value="AdoMet_MTases"/>
    <property type="match status" value="1"/>
</dbReference>
<keyword evidence="2" id="KW-0808">Transferase</keyword>
<dbReference type="InterPro" id="IPR029063">
    <property type="entry name" value="SAM-dependent_MTases_sf"/>
</dbReference>
<dbReference type="SUPFAM" id="SSF53335">
    <property type="entry name" value="S-adenosyl-L-methionine-dependent methyltransferases"/>
    <property type="match status" value="1"/>
</dbReference>
<dbReference type="Proteomes" id="UP000295146">
    <property type="component" value="Unassembled WGS sequence"/>
</dbReference>
<keyword evidence="3" id="KW-1185">Reference proteome</keyword>
<comment type="caution">
    <text evidence="2">The sequence shown here is derived from an EMBL/GenBank/DDBJ whole genome shotgun (WGS) entry which is preliminary data.</text>
</comment>
<dbReference type="PANTHER" id="PTHR42912">
    <property type="entry name" value="METHYLTRANSFERASE"/>
    <property type="match status" value="1"/>
</dbReference>
<evidence type="ECO:0000259" key="1">
    <source>
        <dbReference type="Pfam" id="PF08241"/>
    </source>
</evidence>
<evidence type="ECO:0000313" key="2">
    <source>
        <dbReference type="EMBL" id="TDW75225.1"/>
    </source>
</evidence>
<dbReference type="Gene3D" id="3.40.50.150">
    <property type="entry name" value="Vaccinia Virus protein VP39"/>
    <property type="match status" value="1"/>
</dbReference>
<dbReference type="Pfam" id="PF08241">
    <property type="entry name" value="Methyltransf_11"/>
    <property type="match status" value="1"/>
</dbReference>
<keyword evidence="2" id="KW-0489">Methyltransferase</keyword>
<evidence type="ECO:0000313" key="3">
    <source>
        <dbReference type="Proteomes" id="UP000295146"/>
    </source>
</evidence>
<dbReference type="InterPro" id="IPR013216">
    <property type="entry name" value="Methyltransf_11"/>
</dbReference>
<accession>A0A4R8CHL2</accession>
<dbReference type="RefSeq" id="WP_202871452.1">
    <property type="nucleotide sequence ID" value="NZ_SODP01000001.1"/>
</dbReference>